<proteinExistence type="predicted"/>
<dbReference type="EMBL" id="JAAMRR010000312">
    <property type="protein sequence ID" value="NGX94793.1"/>
    <property type="molecule type" value="Genomic_DNA"/>
</dbReference>
<sequence length="92" mass="10822">MLSQTWRRFLTIVNDKKARGINPPLHFWRYEEAMMIKNVMGRLDGPRADNVRLVTTRPDCGILRQRYRRPLLLTATTRPQPKRPGALIRRAP</sequence>
<comment type="caution">
    <text evidence="1">The sequence shown here is derived from an EMBL/GenBank/DDBJ whole genome shotgun (WGS) entry which is preliminary data.</text>
</comment>
<dbReference type="Proteomes" id="UP000480266">
    <property type="component" value="Unassembled WGS sequence"/>
</dbReference>
<gene>
    <name evidence="1" type="ORF">G4V63_06030</name>
</gene>
<evidence type="ECO:0000313" key="2">
    <source>
        <dbReference type="Proteomes" id="UP000480266"/>
    </source>
</evidence>
<reference evidence="1" key="1">
    <citation type="submission" date="2020-02" db="EMBL/GenBank/DDBJ databases">
        <title>Draft genome sequence of Candidatus Afipia apatlaquensis IBT-C3, a potential strain for decolorization of textile dyes.</title>
        <authorList>
            <person name="Sanchez-Reyes A."/>
            <person name="Breton-Deval L."/>
            <person name="Mangelson H."/>
            <person name="Sanchez-Flores A."/>
        </authorList>
    </citation>
    <scope>NUCLEOTIDE SEQUENCE [LARGE SCALE GENOMIC DNA]</scope>
    <source>
        <strain evidence="1">IBT-C3</strain>
    </source>
</reference>
<dbReference type="AlphaFoldDB" id="A0A7C9VKV6"/>
<name>A0A7C9VKV6_9BRAD</name>
<evidence type="ECO:0000313" key="1">
    <source>
        <dbReference type="EMBL" id="NGX94793.1"/>
    </source>
</evidence>
<keyword evidence="2" id="KW-1185">Reference proteome</keyword>
<organism evidence="1 2">
    <name type="scientific">Candidatus Afipia apatlaquensis</name>
    <dbReference type="NCBI Taxonomy" id="2712852"/>
    <lineage>
        <taxon>Bacteria</taxon>
        <taxon>Pseudomonadati</taxon>
        <taxon>Pseudomonadota</taxon>
        <taxon>Alphaproteobacteria</taxon>
        <taxon>Hyphomicrobiales</taxon>
        <taxon>Nitrobacteraceae</taxon>
        <taxon>Afipia</taxon>
    </lineage>
</organism>
<accession>A0A7C9VKV6</accession>
<protein>
    <submittedName>
        <fullName evidence="1">Uncharacterized protein</fullName>
    </submittedName>
</protein>